<accession>A0A0C9WLI3</accession>
<keyword evidence="2" id="KW-1185">Reference proteome</keyword>
<proteinExistence type="predicted"/>
<reference evidence="1 2" key="1">
    <citation type="submission" date="2014-04" db="EMBL/GenBank/DDBJ databases">
        <authorList>
            <consortium name="DOE Joint Genome Institute"/>
            <person name="Kuo A."/>
            <person name="Kohler A."/>
            <person name="Nagy L.G."/>
            <person name="Floudas D."/>
            <person name="Copeland A."/>
            <person name="Barry K.W."/>
            <person name="Cichocki N."/>
            <person name="Veneault-Fourrey C."/>
            <person name="LaButti K."/>
            <person name="Lindquist E.A."/>
            <person name="Lipzen A."/>
            <person name="Lundell T."/>
            <person name="Morin E."/>
            <person name="Murat C."/>
            <person name="Sun H."/>
            <person name="Tunlid A."/>
            <person name="Henrissat B."/>
            <person name="Grigoriev I.V."/>
            <person name="Hibbett D.S."/>
            <person name="Martin F."/>
            <person name="Nordberg H.P."/>
            <person name="Cantor M.N."/>
            <person name="Hua S.X."/>
        </authorList>
    </citation>
    <scope>NUCLEOTIDE SEQUENCE [LARGE SCALE GENOMIC DNA]</scope>
    <source>
        <strain evidence="1 2">LaAM-08-1</strain>
    </source>
</reference>
<name>A0A0C9WLI3_9AGAR</name>
<dbReference type="AlphaFoldDB" id="A0A0C9WLI3"/>
<evidence type="ECO:0000313" key="1">
    <source>
        <dbReference type="EMBL" id="KIJ97279.1"/>
    </source>
</evidence>
<dbReference type="EMBL" id="KN838698">
    <property type="protein sequence ID" value="KIJ97279.1"/>
    <property type="molecule type" value="Genomic_DNA"/>
</dbReference>
<organism evidence="1 2">
    <name type="scientific">Laccaria amethystina LaAM-08-1</name>
    <dbReference type="NCBI Taxonomy" id="1095629"/>
    <lineage>
        <taxon>Eukaryota</taxon>
        <taxon>Fungi</taxon>
        <taxon>Dikarya</taxon>
        <taxon>Basidiomycota</taxon>
        <taxon>Agaricomycotina</taxon>
        <taxon>Agaricomycetes</taxon>
        <taxon>Agaricomycetidae</taxon>
        <taxon>Agaricales</taxon>
        <taxon>Agaricineae</taxon>
        <taxon>Hydnangiaceae</taxon>
        <taxon>Laccaria</taxon>
    </lineage>
</organism>
<sequence length="146" mass="15399">MCISTNAFFKPFSILKEELTRSRSPMPQSADIANNDLARPSSDPLILITPSSTIRAADIAIPVTSDHLEVPEEGVVDHPQQVLPSSSDFLSSHLPTSPPIAPTLNVGLLSTADQVGGPVGGVVNLLKHPSSILTGSCLLQISVFYS</sequence>
<dbReference type="OrthoDB" id="3115716at2759"/>
<reference evidence="2" key="2">
    <citation type="submission" date="2015-01" db="EMBL/GenBank/DDBJ databases">
        <title>Evolutionary Origins and Diversification of the Mycorrhizal Mutualists.</title>
        <authorList>
            <consortium name="DOE Joint Genome Institute"/>
            <consortium name="Mycorrhizal Genomics Consortium"/>
            <person name="Kohler A."/>
            <person name="Kuo A."/>
            <person name="Nagy L.G."/>
            <person name="Floudas D."/>
            <person name="Copeland A."/>
            <person name="Barry K.W."/>
            <person name="Cichocki N."/>
            <person name="Veneault-Fourrey C."/>
            <person name="LaButti K."/>
            <person name="Lindquist E.A."/>
            <person name="Lipzen A."/>
            <person name="Lundell T."/>
            <person name="Morin E."/>
            <person name="Murat C."/>
            <person name="Riley R."/>
            <person name="Ohm R."/>
            <person name="Sun H."/>
            <person name="Tunlid A."/>
            <person name="Henrissat B."/>
            <person name="Grigoriev I.V."/>
            <person name="Hibbett D.S."/>
            <person name="Martin F."/>
        </authorList>
    </citation>
    <scope>NUCLEOTIDE SEQUENCE [LARGE SCALE GENOMIC DNA]</scope>
    <source>
        <strain evidence="2">LaAM-08-1</strain>
    </source>
</reference>
<dbReference type="HOGENOM" id="CLU_1777755_0_0_1"/>
<evidence type="ECO:0000313" key="2">
    <source>
        <dbReference type="Proteomes" id="UP000054477"/>
    </source>
</evidence>
<gene>
    <name evidence="1" type="ORF">K443DRAFT_681665</name>
</gene>
<protein>
    <submittedName>
        <fullName evidence="1">Uncharacterized protein</fullName>
    </submittedName>
</protein>
<dbReference type="Proteomes" id="UP000054477">
    <property type="component" value="Unassembled WGS sequence"/>
</dbReference>